<evidence type="ECO:0000256" key="1">
    <source>
        <dbReference type="SAM" id="Phobius"/>
    </source>
</evidence>
<dbReference type="EMBL" id="JABBWG010000005">
    <property type="protein sequence ID" value="KAG1822443.1"/>
    <property type="molecule type" value="Genomic_DNA"/>
</dbReference>
<dbReference type="GeneID" id="64626487"/>
<comment type="caution">
    <text evidence="2">The sequence shown here is derived from an EMBL/GenBank/DDBJ whole genome shotgun (WGS) entry which is preliminary data.</text>
</comment>
<sequence length="110" mass="12507">MYHYLTVTYVECETALWQTCDMGKPHFFACGHLVSVDFGPIFAHHISESHKYQKEYGYTNSVGTGCVDGHLAILVILPTSLVVIKAFMWFIYNRQNKPRLPPGPVPLPHQ</sequence>
<keyword evidence="1" id="KW-1133">Transmembrane helix</keyword>
<keyword evidence="1" id="KW-0812">Transmembrane</keyword>
<dbReference type="RefSeq" id="XP_041196849.1">
    <property type="nucleotide sequence ID" value="XM_041332470.1"/>
</dbReference>
<keyword evidence="3" id="KW-1185">Reference proteome</keyword>
<protein>
    <submittedName>
        <fullName evidence="2">Uncharacterized protein</fullName>
    </submittedName>
</protein>
<evidence type="ECO:0000313" key="2">
    <source>
        <dbReference type="EMBL" id="KAG1822443.1"/>
    </source>
</evidence>
<organism evidence="2 3">
    <name type="scientific">Suillus subaureus</name>
    <dbReference type="NCBI Taxonomy" id="48587"/>
    <lineage>
        <taxon>Eukaryota</taxon>
        <taxon>Fungi</taxon>
        <taxon>Dikarya</taxon>
        <taxon>Basidiomycota</taxon>
        <taxon>Agaricomycotina</taxon>
        <taxon>Agaricomycetes</taxon>
        <taxon>Agaricomycetidae</taxon>
        <taxon>Boletales</taxon>
        <taxon>Suillineae</taxon>
        <taxon>Suillaceae</taxon>
        <taxon>Suillus</taxon>
    </lineage>
</organism>
<dbReference type="AlphaFoldDB" id="A0A9P7EHR9"/>
<feature type="transmembrane region" description="Helical" evidence="1">
    <location>
        <begin position="71"/>
        <end position="92"/>
    </location>
</feature>
<name>A0A9P7EHR9_9AGAM</name>
<proteinExistence type="predicted"/>
<keyword evidence="1" id="KW-0472">Membrane</keyword>
<evidence type="ECO:0000313" key="3">
    <source>
        <dbReference type="Proteomes" id="UP000807769"/>
    </source>
</evidence>
<dbReference type="Proteomes" id="UP000807769">
    <property type="component" value="Unassembled WGS sequence"/>
</dbReference>
<gene>
    <name evidence="2" type="ORF">BJ212DRAFT_1296507</name>
</gene>
<reference evidence="2" key="1">
    <citation type="journal article" date="2020" name="New Phytol.">
        <title>Comparative genomics reveals dynamic genome evolution in host specialist ectomycorrhizal fungi.</title>
        <authorList>
            <person name="Lofgren L.A."/>
            <person name="Nguyen N.H."/>
            <person name="Vilgalys R."/>
            <person name="Ruytinx J."/>
            <person name="Liao H.L."/>
            <person name="Branco S."/>
            <person name="Kuo A."/>
            <person name="LaButti K."/>
            <person name="Lipzen A."/>
            <person name="Andreopoulos W."/>
            <person name="Pangilinan J."/>
            <person name="Riley R."/>
            <person name="Hundley H."/>
            <person name="Na H."/>
            <person name="Barry K."/>
            <person name="Grigoriev I.V."/>
            <person name="Stajich J.E."/>
            <person name="Kennedy P.G."/>
        </authorList>
    </citation>
    <scope>NUCLEOTIDE SEQUENCE</scope>
    <source>
        <strain evidence="2">MN1</strain>
    </source>
</reference>
<accession>A0A9P7EHR9</accession>